<dbReference type="EnsemblPlants" id="MELO3C025356.2.1">
    <property type="protein sequence ID" value="MELO3C025356.2.1"/>
    <property type="gene ID" value="MELO3C025356.2"/>
</dbReference>
<protein>
    <submittedName>
        <fullName evidence="2">Uncharacterized protein</fullName>
    </submittedName>
</protein>
<dbReference type="AlphaFoldDB" id="A0A9I9DYV7"/>
<evidence type="ECO:0000256" key="1">
    <source>
        <dbReference type="SAM" id="MobiDB-lite"/>
    </source>
</evidence>
<reference evidence="2" key="1">
    <citation type="submission" date="2023-03" db="UniProtKB">
        <authorList>
            <consortium name="EnsemblPlants"/>
        </authorList>
    </citation>
    <scope>IDENTIFICATION</scope>
</reference>
<name>A0A9I9DYV7_CUCME</name>
<sequence length="60" mass="6702">MPPAMHPNQSRLRFPLGIRCRTGHQPTTSTRTISSRKNLYTSSPPAKRSFSLKHPVSSPT</sequence>
<proteinExistence type="predicted"/>
<organism evidence="2">
    <name type="scientific">Cucumis melo</name>
    <name type="common">Muskmelon</name>
    <dbReference type="NCBI Taxonomy" id="3656"/>
    <lineage>
        <taxon>Eukaryota</taxon>
        <taxon>Viridiplantae</taxon>
        <taxon>Streptophyta</taxon>
        <taxon>Embryophyta</taxon>
        <taxon>Tracheophyta</taxon>
        <taxon>Spermatophyta</taxon>
        <taxon>Magnoliopsida</taxon>
        <taxon>eudicotyledons</taxon>
        <taxon>Gunneridae</taxon>
        <taxon>Pentapetalae</taxon>
        <taxon>rosids</taxon>
        <taxon>fabids</taxon>
        <taxon>Cucurbitales</taxon>
        <taxon>Cucurbitaceae</taxon>
        <taxon>Benincaseae</taxon>
        <taxon>Cucumis</taxon>
    </lineage>
</organism>
<feature type="region of interest" description="Disordered" evidence="1">
    <location>
        <begin position="20"/>
        <end position="60"/>
    </location>
</feature>
<dbReference type="Gramene" id="MELO3C025356.2.1">
    <property type="protein sequence ID" value="MELO3C025356.2.1"/>
    <property type="gene ID" value="MELO3C025356.2"/>
</dbReference>
<evidence type="ECO:0000313" key="2">
    <source>
        <dbReference type="EnsemblPlants" id="MELO3C025356.2.1"/>
    </source>
</evidence>
<feature type="compositionally biased region" description="Polar residues" evidence="1">
    <location>
        <begin position="24"/>
        <end position="44"/>
    </location>
</feature>
<accession>A0A9I9DYV7</accession>